<evidence type="ECO:0000313" key="2">
    <source>
        <dbReference type="Proteomes" id="UP001159363"/>
    </source>
</evidence>
<comment type="caution">
    <text evidence="1">The sequence shown here is derived from an EMBL/GenBank/DDBJ whole genome shotgun (WGS) entry which is preliminary data.</text>
</comment>
<evidence type="ECO:0000313" key="1">
    <source>
        <dbReference type="EMBL" id="KAJ8891412.1"/>
    </source>
</evidence>
<protein>
    <recommendedName>
        <fullName evidence="3">Transposase</fullName>
    </recommendedName>
</protein>
<proteinExistence type="predicted"/>
<name>A0ABQ9I4I7_9NEOP</name>
<evidence type="ECO:0008006" key="3">
    <source>
        <dbReference type="Google" id="ProtNLM"/>
    </source>
</evidence>
<dbReference type="Proteomes" id="UP001159363">
    <property type="component" value="Chromosome 2"/>
</dbReference>
<accession>A0ABQ9I4I7</accession>
<sequence length="128" mass="14426">MSVSNAVKEACKATGCSEQTIYALKTGLRRHRALSMHVKVRPKRKGKLTNSHKQTYDGIVQSGLRRIVHTFLFANISPTLNAILTKVNSDESLPNFSRSTLHSFLHDIGFEFLRRGNKAAFIERDDII</sequence>
<organism evidence="1 2">
    <name type="scientific">Dryococelus australis</name>
    <dbReference type="NCBI Taxonomy" id="614101"/>
    <lineage>
        <taxon>Eukaryota</taxon>
        <taxon>Metazoa</taxon>
        <taxon>Ecdysozoa</taxon>
        <taxon>Arthropoda</taxon>
        <taxon>Hexapoda</taxon>
        <taxon>Insecta</taxon>
        <taxon>Pterygota</taxon>
        <taxon>Neoptera</taxon>
        <taxon>Polyneoptera</taxon>
        <taxon>Phasmatodea</taxon>
        <taxon>Verophasmatodea</taxon>
        <taxon>Anareolatae</taxon>
        <taxon>Phasmatidae</taxon>
        <taxon>Eurycanthinae</taxon>
        <taxon>Dryococelus</taxon>
    </lineage>
</organism>
<keyword evidence="2" id="KW-1185">Reference proteome</keyword>
<gene>
    <name evidence="1" type="ORF">PR048_003940</name>
</gene>
<dbReference type="EMBL" id="JARBHB010000002">
    <property type="protein sequence ID" value="KAJ8891412.1"/>
    <property type="molecule type" value="Genomic_DNA"/>
</dbReference>
<reference evidence="1 2" key="1">
    <citation type="submission" date="2023-02" db="EMBL/GenBank/DDBJ databases">
        <title>LHISI_Scaffold_Assembly.</title>
        <authorList>
            <person name="Stuart O.P."/>
            <person name="Cleave R."/>
            <person name="Magrath M.J.L."/>
            <person name="Mikheyev A.S."/>
        </authorList>
    </citation>
    <scope>NUCLEOTIDE SEQUENCE [LARGE SCALE GENOMIC DNA]</scope>
    <source>
        <strain evidence="1">Daus_M_001</strain>
        <tissue evidence="1">Leg muscle</tissue>
    </source>
</reference>